<dbReference type="NCBIfam" id="TIGR00724">
    <property type="entry name" value="urea_amlyse_rel"/>
    <property type="match status" value="1"/>
</dbReference>
<evidence type="ECO:0000313" key="5">
    <source>
        <dbReference type="EMBL" id="MST56630.1"/>
    </source>
</evidence>
<comment type="caution">
    <text evidence="5">The sequence shown here is derived from an EMBL/GenBank/DDBJ whole genome shotgun (WGS) entry which is preliminary data.</text>
</comment>
<keyword evidence="6" id="KW-1185">Reference proteome</keyword>
<evidence type="ECO:0000256" key="1">
    <source>
        <dbReference type="ARBA" id="ARBA00022741"/>
    </source>
</evidence>
<sequence>MKLIVERAGALTTVQDLGRWGHQALGMPVSGAMDAPALARGNLLLGNPVGAAALEVTVMGPLIRFAGEGCVAVAGGDLSPQLNGAPLPMWTAVAVKDGDRLGFGRPRGRGCRAYVCVGGGVDVPLMMGSRSTYMKAKIGGFEGRKLKDGDTLSTGAPWSLWRRVVGAACPAELLPDYGDAPLRAVLGPQDSYVGPEGVKTFFETEYAVSTSADRMGCRLESDRVIQHVKGPDIVSDGIPMGAVQVPGSGLPIVMMADRQTTGGYVKIAVVHALDVARLAQKMPGDTVRFAPINQDEGVDLSRGEAAKLERLRLLVQHIAAQPSASDAPAPANSGAMKLNVEGKDYTVTWERLD</sequence>
<dbReference type="GO" id="GO:0005524">
    <property type="term" value="F:ATP binding"/>
    <property type="evidence" value="ECO:0007669"/>
    <property type="project" value="UniProtKB-KW"/>
</dbReference>
<reference evidence="5 6" key="1">
    <citation type="submission" date="2019-08" db="EMBL/GenBank/DDBJ databases">
        <title>In-depth cultivation of the pig gut microbiome towards novel bacterial diversity and tailored functional studies.</title>
        <authorList>
            <person name="Wylensek D."/>
            <person name="Hitch T.C.A."/>
            <person name="Clavel T."/>
        </authorList>
    </citation>
    <scope>NUCLEOTIDE SEQUENCE [LARGE SCALE GENOMIC DNA]</scope>
    <source>
        <strain evidence="5 6">SM-530-WT-4B</strain>
    </source>
</reference>
<dbReference type="InterPro" id="IPR029000">
    <property type="entry name" value="Cyclophilin-like_dom_sf"/>
</dbReference>
<dbReference type="AlphaFoldDB" id="A0A6L5YEV1"/>
<keyword evidence="5" id="KW-0808">Transferase</keyword>
<accession>A0A6L5YEV1</accession>
<evidence type="ECO:0000256" key="3">
    <source>
        <dbReference type="ARBA" id="ARBA00022840"/>
    </source>
</evidence>
<keyword evidence="2" id="KW-0378">Hydrolase</keyword>
<gene>
    <name evidence="5" type="ORF">FYJ74_11420</name>
</gene>
<dbReference type="SMART" id="SM00797">
    <property type="entry name" value="AHS2"/>
    <property type="match status" value="1"/>
</dbReference>
<proteinExistence type="predicted"/>
<dbReference type="PANTHER" id="PTHR43309:SF5">
    <property type="entry name" value="5-OXOPROLINASE SUBUNIT C"/>
    <property type="match status" value="1"/>
</dbReference>
<dbReference type="Gene3D" id="2.40.100.10">
    <property type="entry name" value="Cyclophilin-like"/>
    <property type="match status" value="1"/>
</dbReference>
<dbReference type="RefSeq" id="WP_154529701.1">
    <property type="nucleotide sequence ID" value="NZ_VUNH01000015.1"/>
</dbReference>
<name>A0A6L5YEV1_9BACT</name>
<feature type="domain" description="Carboxyltransferase" evidence="4">
    <location>
        <begin position="24"/>
        <end position="306"/>
    </location>
</feature>
<dbReference type="EMBL" id="VUNH01000015">
    <property type="protein sequence ID" value="MST56630.1"/>
    <property type="molecule type" value="Genomic_DNA"/>
</dbReference>
<dbReference type="InterPro" id="IPR003778">
    <property type="entry name" value="CT_A_B"/>
</dbReference>
<keyword evidence="3" id="KW-0067">ATP-binding</keyword>
<organism evidence="5 6">
    <name type="scientific">Pyramidobacter porci</name>
    <dbReference type="NCBI Taxonomy" id="2605789"/>
    <lineage>
        <taxon>Bacteria</taxon>
        <taxon>Thermotogati</taxon>
        <taxon>Synergistota</taxon>
        <taxon>Synergistia</taxon>
        <taxon>Synergistales</taxon>
        <taxon>Dethiosulfovibrionaceae</taxon>
        <taxon>Pyramidobacter</taxon>
    </lineage>
</organism>
<dbReference type="GO" id="GO:0016787">
    <property type="term" value="F:hydrolase activity"/>
    <property type="evidence" value="ECO:0007669"/>
    <property type="project" value="UniProtKB-KW"/>
</dbReference>
<evidence type="ECO:0000256" key="2">
    <source>
        <dbReference type="ARBA" id="ARBA00022801"/>
    </source>
</evidence>
<dbReference type="SUPFAM" id="SSF50891">
    <property type="entry name" value="Cyclophilin-like"/>
    <property type="match status" value="1"/>
</dbReference>
<dbReference type="Pfam" id="PF02626">
    <property type="entry name" value="CT_A_B"/>
    <property type="match status" value="1"/>
</dbReference>
<protein>
    <submittedName>
        <fullName evidence="5">Biotin-dependent carboxyltransferase family protein</fullName>
    </submittedName>
</protein>
<dbReference type="GO" id="GO:0016740">
    <property type="term" value="F:transferase activity"/>
    <property type="evidence" value="ECO:0007669"/>
    <property type="project" value="UniProtKB-KW"/>
</dbReference>
<dbReference type="Proteomes" id="UP000473699">
    <property type="component" value="Unassembled WGS sequence"/>
</dbReference>
<dbReference type="PANTHER" id="PTHR43309">
    <property type="entry name" value="5-OXOPROLINASE SUBUNIT C"/>
    <property type="match status" value="1"/>
</dbReference>
<evidence type="ECO:0000259" key="4">
    <source>
        <dbReference type="SMART" id="SM00797"/>
    </source>
</evidence>
<dbReference type="InterPro" id="IPR052708">
    <property type="entry name" value="PxpC"/>
</dbReference>
<keyword evidence="1" id="KW-0547">Nucleotide-binding</keyword>
<evidence type="ECO:0000313" key="6">
    <source>
        <dbReference type="Proteomes" id="UP000473699"/>
    </source>
</evidence>